<evidence type="ECO:0000313" key="3">
    <source>
        <dbReference type="EMBL" id="TQJ09168.1"/>
    </source>
</evidence>
<evidence type="ECO:0000256" key="2">
    <source>
        <dbReference type="SAM" id="Phobius"/>
    </source>
</evidence>
<accession>A0A542E1F3</accession>
<keyword evidence="2" id="KW-0472">Membrane</keyword>
<feature type="transmembrane region" description="Helical" evidence="2">
    <location>
        <begin position="173"/>
        <end position="194"/>
    </location>
</feature>
<dbReference type="AlphaFoldDB" id="A0A542E1F3"/>
<evidence type="ECO:0000256" key="1">
    <source>
        <dbReference type="SAM" id="MobiDB-lite"/>
    </source>
</evidence>
<proteinExistence type="predicted"/>
<keyword evidence="2" id="KW-0812">Transmembrane</keyword>
<dbReference type="RefSeq" id="WP_141848579.1">
    <property type="nucleotide sequence ID" value="NZ_BAAAPR010000005.1"/>
</dbReference>
<keyword evidence="2" id="KW-1133">Transmembrane helix</keyword>
<dbReference type="Proteomes" id="UP000317893">
    <property type="component" value="Unassembled WGS sequence"/>
</dbReference>
<evidence type="ECO:0008006" key="5">
    <source>
        <dbReference type="Google" id="ProtNLM"/>
    </source>
</evidence>
<dbReference type="OrthoDB" id="9930526at2"/>
<gene>
    <name evidence="3" type="ORF">FB458_2276</name>
</gene>
<name>A0A542E1F3_9MICO</name>
<dbReference type="EMBL" id="VFMN01000001">
    <property type="protein sequence ID" value="TQJ09168.1"/>
    <property type="molecule type" value="Genomic_DNA"/>
</dbReference>
<comment type="caution">
    <text evidence="3">The sequence shown here is derived from an EMBL/GenBank/DDBJ whole genome shotgun (WGS) entry which is preliminary data.</text>
</comment>
<reference evidence="3 4" key="1">
    <citation type="submission" date="2019-06" db="EMBL/GenBank/DDBJ databases">
        <title>Sequencing the genomes of 1000 actinobacteria strains.</title>
        <authorList>
            <person name="Klenk H.-P."/>
        </authorList>
    </citation>
    <scope>NUCLEOTIDE SEQUENCE [LARGE SCALE GENOMIC DNA]</scope>
    <source>
        <strain evidence="3 4">DSM 18607</strain>
    </source>
</reference>
<sequence>MLTYSLTLLRRRLWVVVLGMALCLVAGAQVLVFVPPVQQSEASVLFVPSAKEPGVAEPTNPLLSLGGAVAIVASVVQVAVTDDQTQLKLVGESGASTYTVVPDLGENAGPVLMVTTQSKDAAESQRLRDEVVSEVQRDLASLQASQKVSSDLQISTVVLTRSLEPTVIRKAQIQLGVAVAAVTMLLCLGLILLAEHRSVRRRSRRAGPASPDAEDDLDDRTRELAGTRSGDGADESAGSLAPTVRTRRQARSARPAPTSPSTDEPGPEDGAEQREPSRAELNVLR</sequence>
<organism evidence="3 4">
    <name type="scientific">Lapillicoccus jejuensis</name>
    <dbReference type="NCBI Taxonomy" id="402171"/>
    <lineage>
        <taxon>Bacteria</taxon>
        <taxon>Bacillati</taxon>
        <taxon>Actinomycetota</taxon>
        <taxon>Actinomycetes</taxon>
        <taxon>Micrococcales</taxon>
        <taxon>Intrasporangiaceae</taxon>
        <taxon>Lapillicoccus</taxon>
    </lineage>
</organism>
<feature type="region of interest" description="Disordered" evidence="1">
    <location>
        <begin position="199"/>
        <end position="285"/>
    </location>
</feature>
<protein>
    <recommendedName>
        <fullName evidence="5">Capsular polysaccharide biosynthesis protein</fullName>
    </recommendedName>
</protein>
<evidence type="ECO:0000313" key="4">
    <source>
        <dbReference type="Proteomes" id="UP000317893"/>
    </source>
</evidence>
<keyword evidence="4" id="KW-1185">Reference proteome</keyword>